<dbReference type="eggNOG" id="ENOG502RZQC">
    <property type="taxonomic scope" value="Eukaryota"/>
</dbReference>
<dbReference type="RefSeq" id="XP_005186235.2">
    <property type="nucleotide sequence ID" value="XM_005186178.4"/>
</dbReference>
<dbReference type="EnsemblMetazoa" id="MDOA002723-RA">
    <property type="protein sequence ID" value="MDOA002723-PA"/>
    <property type="gene ID" value="MDOA002723"/>
</dbReference>
<dbReference type="OrthoDB" id="5976774at2759"/>
<name>A0A1I8M9X4_MUSDO</name>
<dbReference type="VEuPathDB" id="VectorBase:MDOMA2_017384"/>
<accession>A0A1I8M9X4</accession>
<reference evidence="2" key="1">
    <citation type="submission" date="2020-05" db="UniProtKB">
        <authorList>
            <consortium name="EnsemblMetazoa"/>
        </authorList>
    </citation>
    <scope>IDENTIFICATION</scope>
    <source>
        <strain evidence="2">Aabys</strain>
    </source>
</reference>
<proteinExistence type="inferred from homology"/>
<protein>
    <submittedName>
        <fullName evidence="2">Uncharacterized protein</fullName>
    </submittedName>
</protein>
<gene>
    <name evidence="2" type="primary">101895211</name>
</gene>
<dbReference type="AlphaFoldDB" id="A0A1I8M9X4"/>
<dbReference type="PANTHER" id="PTHR31493:SF1">
    <property type="entry name" value="PROTEIN C19ORF12"/>
    <property type="match status" value="1"/>
</dbReference>
<dbReference type="Pfam" id="PF20721">
    <property type="entry name" value="C19orf12"/>
    <property type="match status" value="1"/>
</dbReference>
<dbReference type="VEuPathDB" id="VectorBase:MDOA002723"/>
<organism evidence="2">
    <name type="scientific">Musca domestica</name>
    <name type="common">House fly</name>
    <dbReference type="NCBI Taxonomy" id="7370"/>
    <lineage>
        <taxon>Eukaryota</taxon>
        <taxon>Metazoa</taxon>
        <taxon>Ecdysozoa</taxon>
        <taxon>Arthropoda</taxon>
        <taxon>Hexapoda</taxon>
        <taxon>Insecta</taxon>
        <taxon>Pterygota</taxon>
        <taxon>Neoptera</taxon>
        <taxon>Endopterygota</taxon>
        <taxon>Diptera</taxon>
        <taxon>Brachycera</taxon>
        <taxon>Muscomorpha</taxon>
        <taxon>Muscoidea</taxon>
        <taxon>Muscidae</taxon>
        <taxon>Musca</taxon>
    </lineage>
</organism>
<dbReference type="STRING" id="7370.A0A1I8M9X4"/>
<dbReference type="PANTHER" id="PTHR31493">
    <property type="entry name" value="NAZO FAMILY MEMBER"/>
    <property type="match status" value="1"/>
</dbReference>
<dbReference type="InterPro" id="IPR033369">
    <property type="entry name" value="C19orf12"/>
</dbReference>
<sequence length="140" mass="14775">MPVDGRELIEAISILADEHNVRVTVKQSGKGAIICAACCFAGGVLLGPAGLTIGGAAGGITAYKMTKGTFRPLGDVIINDLNDTQKEQLVQHVTNAVKDIHPTDLALLLPLIMNNQSIQTAVLKTVVSFVSSELRLQIID</sequence>
<comment type="similarity">
    <text evidence="1">Belongs to the C19orf12 family.</text>
</comment>
<evidence type="ECO:0000256" key="1">
    <source>
        <dbReference type="ARBA" id="ARBA00029457"/>
    </source>
</evidence>
<evidence type="ECO:0000313" key="2">
    <source>
        <dbReference type="EnsemblMetazoa" id="MDOA002723-PA"/>
    </source>
</evidence>
<dbReference type="KEGG" id="mde:101895211"/>